<evidence type="ECO:0000313" key="9">
    <source>
        <dbReference type="EMBL" id="CAF4761784.1"/>
    </source>
</evidence>
<comment type="subcellular location">
    <subcellularLocation>
        <location evidence="1">Golgi apparatus membrane</location>
        <topology evidence="1">Single-pass type II membrane protein</topology>
    </subcellularLocation>
    <subcellularLocation>
        <location evidence="7">Golgi apparatus</location>
        <location evidence="7">Golgi stack membrane</location>
        <topology evidence="7">Single-pass type II membrane protein</topology>
    </subcellularLocation>
</comment>
<feature type="domain" description="Fucosyltransferase C-terminal" evidence="8">
    <location>
        <begin position="12"/>
        <end position="191"/>
    </location>
</feature>
<gene>
    <name evidence="9" type="ORF">PMACD_LOCUS1347</name>
</gene>
<keyword evidence="7" id="KW-0472">Membrane</keyword>
<keyword evidence="10" id="KW-1185">Reference proteome</keyword>
<dbReference type="SUPFAM" id="SSF53756">
    <property type="entry name" value="UDP-Glycosyltransferase/glycogen phosphorylase"/>
    <property type="match status" value="1"/>
</dbReference>
<comment type="pathway">
    <text evidence="2">Protein modification; protein glycosylation.</text>
</comment>
<evidence type="ECO:0000313" key="10">
    <source>
        <dbReference type="Proteomes" id="UP000663880"/>
    </source>
</evidence>
<evidence type="ECO:0000256" key="3">
    <source>
        <dbReference type="ARBA" id="ARBA00008919"/>
    </source>
</evidence>
<dbReference type="UniPathway" id="UPA00378"/>
<dbReference type="GO" id="GO:0008417">
    <property type="term" value="F:fucosyltransferase activity"/>
    <property type="evidence" value="ECO:0007669"/>
    <property type="project" value="InterPro"/>
</dbReference>
<evidence type="ECO:0000256" key="4">
    <source>
        <dbReference type="ARBA" id="ARBA00022676"/>
    </source>
</evidence>
<comment type="caution">
    <text evidence="9">The sequence shown here is derived from an EMBL/GenBank/DDBJ whole genome shotgun (WGS) entry which is preliminary data.</text>
</comment>
<evidence type="ECO:0000256" key="5">
    <source>
        <dbReference type="ARBA" id="ARBA00022679"/>
    </source>
</evidence>
<sequence length="209" mass="25029">MDHTDKYKSRMRKKTKAVAWIVTACKLKVKHEEFINEFKNELKGYNYTLDIYGPCGDKKCPKRSTKNCYDIIEQHYFFQMVLEETLAEDYITERMVRAMTHISIPIVIGGSHYNRFLPPGSYINAQSFDIKKLGAIIDYLIKNPTTYEYFFDWKNHYYYMARPRSHMCDLCTKLNVNNISLNKHYSKFRNWWDPDYKEHCQSAQFNKGF</sequence>
<dbReference type="InterPro" id="IPR055270">
    <property type="entry name" value="Glyco_tran_10_C"/>
</dbReference>
<accession>A0A821M667</accession>
<proteinExistence type="inferred from homology"/>
<keyword evidence="4 7" id="KW-0328">Glycosyltransferase</keyword>
<protein>
    <recommendedName>
        <fullName evidence="7">Fucosyltransferase</fullName>
        <ecNumber evidence="7">2.4.1.-</ecNumber>
    </recommendedName>
</protein>
<dbReference type="EC" id="2.4.1.-" evidence="7"/>
<dbReference type="AlphaFoldDB" id="A0A821M667"/>
<evidence type="ECO:0000259" key="8">
    <source>
        <dbReference type="Pfam" id="PF00852"/>
    </source>
</evidence>
<evidence type="ECO:0000256" key="7">
    <source>
        <dbReference type="RuleBase" id="RU003832"/>
    </source>
</evidence>
<dbReference type="InterPro" id="IPR038577">
    <property type="entry name" value="GT10-like_C_sf"/>
</dbReference>
<dbReference type="Gene3D" id="3.40.50.11660">
    <property type="entry name" value="Glycosyl transferase family 10, C-terminal domain"/>
    <property type="match status" value="1"/>
</dbReference>
<dbReference type="GO" id="GO:0000139">
    <property type="term" value="C:Golgi membrane"/>
    <property type="evidence" value="ECO:0007669"/>
    <property type="project" value="UniProtKB-SubCell"/>
</dbReference>
<dbReference type="EMBL" id="CAJOBZ010000002">
    <property type="protein sequence ID" value="CAF4761784.1"/>
    <property type="molecule type" value="Genomic_DNA"/>
</dbReference>
<reference evidence="9" key="1">
    <citation type="submission" date="2021-02" db="EMBL/GenBank/DDBJ databases">
        <authorList>
            <person name="Steward A R."/>
        </authorList>
    </citation>
    <scope>NUCLEOTIDE SEQUENCE</scope>
</reference>
<evidence type="ECO:0000256" key="6">
    <source>
        <dbReference type="ARBA" id="ARBA00023034"/>
    </source>
</evidence>
<dbReference type="GO" id="GO:0032580">
    <property type="term" value="C:Golgi cisterna membrane"/>
    <property type="evidence" value="ECO:0007669"/>
    <property type="project" value="UniProtKB-SubCell"/>
</dbReference>
<evidence type="ECO:0000256" key="2">
    <source>
        <dbReference type="ARBA" id="ARBA00004922"/>
    </source>
</evidence>
<name>A0A821M667_9NEOP</name>
<dbReference type="Pfam" id="PF00852">
    <property type="entry name" value="Glyco_transf_10"/>
    <property type="match status" value="1"/>
</dbReference>
<organism evidence="9 10">
    <name type="scientific">Pieris macdunnoughi</name>
    <dbReference type="NCBI Taxonomy" id="345717"/>
    <lineage>
        <taxon>Eukaryota</taxon>
        <taxon>Metazoa</taxon>
        <taxon>Ecdysozoa</taxon>
        <taxon>Arthropoda</taxon>
        <taxon>Hexapoda</taxon>
        <taxon>Insecta</taxon>
        <taxon>Pterygota</taxon>
        <taxon>Neoptera</taxon>
        <taxon>Endopterygota</taxon>
        <taxon>Lepidoptera</taxon>
        <taxon>Glossata</taxon>
        <taxon>Ditrysia</taxon>
        <taxon>Papilionoidea</taxon>
        <taxon>Pieridae</taxon>
        <taxon>Pierinae</taxon>
        <taxon>Pieris</taxon>
    </lineage>
</organism>
<evidence type="ECO:0000256" key="1">
    <source>
        <dbReference type="ARBA" id="ARBA00004323"/>
    </source>
</evidence>
<keyword evidence="6 7" id="KW-0333">Golgi apparatus</keyword>
<keyword evidence="5 7" id="KW-0808">Transferase</keyword>
<dbReference type="PANTHER" id="PTHR48438:SF1">
    <property type="entry name" value="ALPHA-(1,3)-FUCOSYLTRANSFERASE C-RELATED"/>
    <property type="match status" value="1"/>
</dbReference>
<comment type="similarity">
    <text evidence="3 7">Belongs to the glycosyltransferase 10 family.</text>
</comment>
<dbReference type="PANTHER" id="PTHR48438">
    <property type="entry name" value="ALPHA-(1,3)-FUCOSYLTRANSFERASE C-RELATED"/>
    <property type="match status" value="1"/>
</dbReference>
<dbReference type="InterPro" id="IPR001503">
    <property type="entry name" value="Glyco_trans_10"/>
</dbReference>
<dbReference type="OrthoDB" id="427096at2759"/>
<dbReference type="Proteomes" id="UP000663880">
    <property type="component" value="Unassembled WGS sequence"/>
</dbReference>
<keyword evidence="7" id="KW-0812">Transmembrane</keyword>